<evidence type="ECO:0000313" key="2">
    <source>
        <dbReference type="EMBL" id="PYG89205.1"/>
    </source>
</evidence>
<feature type="compositionally biased region" description="Basic and acidic residues" evidence="1">
    <location>
        <begin position="201"/>
        <end position="221"/>
    </location>
</feature>
<proteinExistence type="predicted"/>
<dbReference type="Proteomes" id="UP000248132">
    <property type="component" value="Unassembled WGS sequence"/>
</dbReference>
<comment type="caution">
    <text evidence="2">The sequence shown here is derived from an EMBL/GenBank/DDBJ whole genome shotgun (WGS) entry which is preliminary data.</text>
</comment>
<dbReference type="AlphaFoldDB" id="A0A318XQ62"/>
<accession>A0A318XQ62</accession>
<protein>
    <submittedName>
        <fullName evidence="2">Uncharacterized protein</fullName>
    </submittedName>
</protein>
<keyword evidence="3" id="KW-1185">Reference proteome</keyword>
<gene>
    <name evidence="2" type="ORF">LY28_01028</name>
</gene>
<organism evidence="2 3">
    <name type="scientific">Ruminiclostridium sufflavum DSM 19573</name>
    <dbReference type="NCBI Taxonomy" id="1121337"/>
    <lineage>
        <taxon>Bacteria</taxon>
        <taxon>Bacillati</taxon>
        <taxon>Bacillota</taxon>
        <taxon>Clostridia</taxon>
        <taxon>Eubacteriales</taxon>
        <taxon>Oscillospiraceae</taxon>
        <taxon>Ruminiclostridium</taxon>
    </lineage>
</organism>
<dbReference type="RefSeq" id="WP_110461086.1">
    <property type="nucleotide sequence ID" value="NZ_QKMR01000004.1"/>
</dbReference>
<evidence type="ECO:0000256" key="1">
    <source>
        <dbReference type="SAM" id="MobiDB-lite"/>
    </source>
</evidence>
<sequence length="460" mass="53244">MTNNYKKQFHIFKSMDSDTANPAGYIKVETNGELAKLQLSLSNLQNRQDMEYKLYGMKKDDKDLKYTIICDIPITNGRADIKINTDINRVGSRDVPLDNINIYAVMAMLKEDASSFSCPLVAYTKSETVWRNEFEKLIRIKRKDQCKAEVHNSETRDSSKQDADEMKSNVIELFHNRDADKKELIKDSNNIDEEAPARGIDNNKKENAYSEAEQTKKTEEHDNPDEEQGLAEEIRDTTKNEMPEAFKNDDISRQNSSELFNDVKLNFSGKFEAIIKNIYSTDKSTARIDQKETGAVPEDNDILGSVEENFKDISSIEMDKDKIRKELSMPDLLEELDKSFESYNPFKMKSRNFNWWKINSPGYLNNILFRNNIRTYLLFNPKVMLAHYKYRYIIFGVRKDRHSGKELFICGVPGVYSIDENPFGSMGSWAQTEGYKPKYGAFGYWVIMVDPKTGKLMRVR</sequence>
<name>A0A318XQ62_9FIRM</name>
<feature type="region of interest" description="Disordered" evidence="1">
    <location>
        <begin position="184"/>
        <end position="230"/>
    </location>
</feature>
<reference evidence="2 3" key="1">
    <citation type="submission" date="2018-06" db="EMBL/GenBank/DDBJ databases">
        <title>Genomic Encyclopedia of Type Strains, Phase I: the one thousand microbial genomes (KMG-I) project.</title>
        <authorList>
            <person name="Kyrpides N."/>
        </authorList>
    </citation>
    <scope>NUCLEOTIDE SEQUENCE [LARGE SCALE GENOMIC DNA]</scope>
    <source>
        <strain evidence="2 3">DSM 19573</strain>
    </source>
</reference>
<feature type="region of interest" description="Disordered" evidence="1">
    <location>
        <begin position="145"/>
        <end position="164"/>
    </location>
</feature>
<evidence type="ECO:0000313" key="3">
    <source>
        <dbReference type="Proteomes" id="UP000248132"/>
    </source>
</evidence>
<dbReference type="EMBL" id="QKMR01000004">
    <property type="protein sequence ID" value="PYG89205.1"/>
    <property type="molecule type" value="Genomic_DNA"/>
</dbReference>
<dbReference type="OrthoDB" id="1705475at2"/>